<comment type="caution">
    <text evidence="2">The sequence shown here is derived from an EMBL/GenBank/DDBJ whole genome shotgun (WGS) entry which is preliminary data.</text>
</comment>
<feature type="compositionally biased region" description="Polar residues" evidence="1">
    <location>
        <begin position="583"/>
        <end position="598"/>
    </location>
</feature>
<organism evidence="2 3">
    <name type="scientific">Cirrhinus molitorella</name>
    <name type="common">mud carp</name>
    <dbReference type="NCBI Taxonomy" id="172907"/>
    <lineage>
        <taxon>Eukaryota</taxon>
        <taxon>Metazoa</taxon>
        <taxon>Chordata</taxon>
        <taxon>Craniata</taxon>
        <taxon>Vertebrata</taxon>
        <taxon>Euteleostomi</taxon>
        <taxon>Actinopterygii</taxon>
        <taxon>Neopterygii</taxon>
        <taxon>Teleostei</taxon>
        <taxon>Ostariophysi</taxon>
        <taxon>Cypriniformes</taxon>
        <taxon>Cyprinidae</taxon>
        <taxon>Labeoninae</taxon>
        <taxon>Labeonini</taxon>
        <taxon>Cirrhinus</taxon>
    </lineage>
</organism>
<gene>
    <name evidence="2" type="ORF">QQF64_023561</name>
</gene>
<dbReference type="InterPro" id="IPR038765">
    <property type="entry name" value="Papain-like_cys_pep_sf"/>
</dbReference>
<protein>
    <submittedName>
        <fullName evidence="2">Uncharacterized protein</fullName>
    </submittedName>
</protein>
<dbReference type="EMBL" id="JAYMGO010000003">
    <property type="protein sequence ID" value="KAL1276888.1"/>
    <property type="molecule type" value="Genomic_DNA"/>
</dbReference>
<keyword evidence="3" id="KW-1185">Reference proteome</keyword>
<proteinExistence type="predicted"/>
<accession>A0ABR3NIS1</accession>
<feature type="region of interest" description="Disordered" evidence="1">
    <location>
        <begin position="579"/>
        <end position="615"/>
    </location>
</feature>
<dbReference type="SUPFAM" id="SSF54001">
    <property type="entry name" value="Cysteine proteinases"/>
    <property type="match status" value="1"/>
</dbReference>
<evidence type="ECO:0000313" key="3">
    <source>
        <dbReference type="Proteomes" id="UP001558613"/>
    </source>
</evidence>
<dbReference type="Proteomes" id="UP001558613">
    <property type="component" value="Unassembled WGS sequence"/>
</dbReference>
<evidence type="ECO:0000256" key="1">
    <source>
        <dbReference type="SAM" id="MobiDB-lite"/>
    </source>
</evidence>
<reference evidence="2 3" key="1">
    <citation type="submission" date="2023-09" db="EMBL/GenBank/DDBJ databases">
        <authorList>
            <person name="Wang M."/>
        </authorList>
    </citation>
    <scope>NUCLEOTIDE SEQUENCE [LARGE SCALE GENOMIC DNA]</scope>
    <source>
        <strain evidence="2">GT-2023</strain>
        <tissue evidence="2">Liver</tissue>
    </source>
</reference>
<dbReference type="Gene3D" id="3.40.395.10">
    <property type="entry name" value="Adenoviral Proteinase, Chain A"/>
    <property type="match status" value="1"/>
</dbReference>
<evidence type="ECO:0000313" key="2">
    <source>
        <dbReference type="EMBL" id="KAL1276888.1"/>
    </source>
</evidence>
<name>A0ABR3NIS1_9TELE</name>
<sequence length="818" mass="92059">MNVWETCGSDISSSPLTGDFESNCASTSEKAWEKEFSQNVSSTHSSEEEKYFTCALPAQPCFFFINQKEWQALRQHQHGRLFQGLQWTNIIAKGIRSIHPYCSFGFKRHSVKTLLSQKPGPVFTCVGYCRFTHCPVSAHVKVGDESTLKATVLFSGGDVRHNTHELKRRPVRAYARQFTAELLQTKLPRSLYLESMHKLPQMVIDSGCRDDAPSKGVLKNIAWSERKRKRPHSDELTSLKKIIDDQPGSDNDVLQRVLMHPKGIMLWSRKTLSVFFKRSKEDIVYLDATGSIIQKKSQSPPYYVYELVVRNPSKGASPLPVATYVTCDHTTASVTYFLQSFQTDVLRMYGSGASKRPVMIICDGSLVLMHSISITFCRTGLEDLLQKYFLLITGQHPTDTFDLPILHRCLSHIMKNAKDLCQKQIPKHYKLAMHIFGLLACCSTLKEMNEVVCSSVVLFGSPCSGPNVTKHYNNLRLLMQQRGSMELDEKDVIAEDYKHDVGTTPLMTHFQATINNAVLDLDGPSNIYYAPEFISGLTKYFLPYATLWSGMMLGDLGRHGTSLVYQNLSKFYKKVRQSKKQTSESMTTSEAPGTSNTTEHQEEDRSTQSTNDASSQLTELWEKNDTEVVVSVVPSQIRGNSYIIHHSELLSLRPHNWLTGEYINAAESCVYSIDPSKNSAEQEESDLAANKFSDYFQKRTIRHRKRDWATIKFRGAVMEHPVQQDGSSCGVIVIMMAKAVMEAFPILPNMEFGTTKKEMALERRALALTILEASVFDAESNCSMCSAAKPPTPGPSMTDWIPCKSCSQECLQMGQNIA</sequence>